<feature type="region of interest" description="Disordered" evidence="1">
    <location>
        <begin position="1"/>
        <end position="25"/>
    </location>
</feature>
<sequence>MEATTKNQETGAGDKSARPSPPALPRSRRRSIAFWIIELEALDLKSIETNCRVSREVSVRVRRMEHEVVGARGTGGEQATRVLPVSSADHTMVQCNPSQQEMFFKETVFTRNATAPELQPFFFISLSNTRVNNVQKPGMEGKCSKTRGHEDVASLIPLQGKDQLRATLTDPASRRFVKHVCSSRKIVFVGRLRWSQMQTP</sequence>
<evidence type="ECO:0000313" key="2">
    <source>
        <dbReference type="EMBL" id="EMS45893.1"/>
    </source>
</evidence>
<evidence type="ECO:0000256" key="1">
    <source>
        <dbReference type="SAM" id="MobiDB-lite"/>
    </source>
</evidence>
<feature type="compositionally biased region" description="Polar residues" evidence="1">
    <location>
        <begin position="1"/>
        <end position="10"/>
    </location>
</feature>
<organism evidence="2">
    <name type="scientific">Triticum urartu</name>
    <name type="common">Red wild einkorn</name>
    <name type="synonym">Crithodium urartu</name>
    <dbReference type="NCBI Taxonomy" id="4572"/>
    <lineage>
        <taxon>Eukaryota</taxon>
        <taxon>Viridiplantae</taxon>
        <taxon>Streptophyta</taxon>
        <taxon>Embryophyta</taxon>
        <taxon>Tracheophyta</taxon>
        <taxon>Spermatophyta</taxon>
        <taxon>Magnoliopsida</taxon>
        <taxon>Liliopsida</taxon>
        <taxon>Poales</taxon>
        <taxon>Poaceae</taxon>
        <taxon>BOP clade</taxon>
        <taxon>Pooideae</taxon>
        <taxon>Triticodae</taxon>
        <taxon>Triticeae</taxon>
        <taxon>Triticinae</taxon>
        <taxon>Triticum</taxon>
    </lineage>
</organism>
<proteinExistence type="predicted"/>
<dbReference type="AlphaFoldDB" id="M7Y7I6"/>
<reference evidence="2" key="1">
    <citation type="journal article" date="2013" name="Nature">
        <title>Draft genome of the wheat A-genome progenitor Triticum urartu.</title>
        <authorList>
            <person name="Ling H.Q."/>
            <person name="Zhao S."/>
            <person name="Liu D."/>
            <person name="Wang J."/>
            <person name="Sun H."/>
            <person name="Zhang C."/>
            <person name="Fan H."/>
            <person name="Li D."/>
            <person name="Dong L."/>
            <person name="Tao Y."/>
            <person name="Gao C."/>
            <person name="Wu H."/>
            <person name="Li Y."/>
            <person name="Cui Y."/>
            <person name="Guo X."/>
            <person name="Zheng S."/>
            <person name="Wang B."/>
            <person name="Yu K."/>
            <person name="Liang Q."/>
            <person name="Yang W."/>
            <person name="Lou X."/>
            <person name="Chen J."/>
            <person name="Feng M."/>
            <person name="Jian J."/>
            <person name="Zhang X."/>
            <person name="Luo G."/>
            <person name="Jiang Y."/>
            <person name="Liu J."/>
            <person name="Wang Z."/>
            <person name="Sha Y."/>
            <person name="Zhang B."/>
            <person name="Wu H."/>
            <person name="Tang D."/>
            <person name="Shen Q."/>
            <person name="Xue P."/>
            <person name="Zou S."/>
            <person name="Wang X."/>
            <person name="Liu X."/>
            <person name="Wang F."/>
            <person name="Yang Y."/>
            <person name="An X."/>
            <person name="Dong Z."/>
            <person name="Zhang K."/>
            <person name="Zhang X."/>
            <person name="Luo M.C."/>
            <person name="Dvorak J."/>
            <person name="Tong Y."/>
            <person name="Wang J."/>
            <person name="Yang H."/>
            <person name="Li Z."/>
            <person name="Wang D."/>
            <person name="Zhang A."/>
            <person name="Wang J."/>
        </authorList>
    </citation>
    <scope>NUCLEOTIDE SEQUENCE</scope>
</reference>
<name>M7Y7I6_TRIUA</name>
<gene>
    <name evidence="2" type="ORF">TRIUR3_13268</name>
</gene>
<protein>
    <submittedName>
        <fullName evidence="2">Uncharacterized protein</fullName>
    </submittedName>
</protein>
<accession>M7Y7I6</accession>
<dbReference type="EMBL" id="KD280550">
    <property type="protein sequence ID" value="EMS45893.1"/>
    <property type="molecule type" value="Genomic_DNA"/>
</dbReference>